<keyword evidence="2 4" id="KW-0819">tRNA processing</keyword>
<feature type="domain" description="tRNA intron endonuclease catalytic" evidence="7">
    <location>
        <begin position="147"/>
        <end position="234"/>
    </location>
</feature>
<evidence type="ECO:0000256" key="3">
    <source>
        <dbReference type="ARBA" id="ARBA00023239"/>
    </source>
</evidence>
<comment type="caution">
    <text evidence="8">The sequence shown here is derived from an EMBL/GenBank/DDBJ whole genome shotgun (WGS) entry which is preliminary data.</text>
</comment>
<dbReference type="EMBL" id="MU096653">
    <property type="protein sequence ID" value="KAF7845996.1"/>
    <property type="molecule type" value="Genomic_DNA"/>
</dbReference>
<dbReference type="InterPro" id="IPR011856">
    <property type="entry name" value="tRNA_endonuc-like_dom_sf"/>
</dbReference>
<dbReference type="GO" id="GO:0000213">
    <property type="term" value="F:tRNA-intron lyase activity"/>
    <property type="evidence" value="ECO:0007669"/>
    <property type="project" value="UniProtKB-UniRule"/>
</dbReference>
<dbReference type="EC" id="4.6.1.16" evidence="4"/>
<feature type="active site" evidence="5">
    <location>
        <position position="226"/>
    </location>
</feature>
<evidence type="ECO:0000256" key="5">
    <source>
        <dbReference type="PIRSR" id="PIRSR011789-1"/>
    </source>
</evidence>
<sequence>MELNLAHVFPWEQQQPEDKHRSQVEDVRAAEDANRDLRTQTEGSTITLVNPDEHTNGVVVAKSSKDSIAGMTADDETVSQPDSLVNQEHLQLTIEEAFFLTYGLGVLDIRNSEQSKSISTPDLFNICRRHSYFPPVSITQLRPDDPFLLNYAVYHYYRSLGWVVRPGVKFSVDYLLYNRGPVFSHAEFAIMIIPEYSSEVPESEKRGTKDWWWLHCVNRVQSQVRKSLVVCYVEVPKSLPDQGSEVDIGAIFRQYKVREFVVRRWLANRSRD</sequence>
<dbReference type="InterPro" id="IPR006676">
    <property type="entry name" value="tRNA_splic"/>
</dbReference>
<organism evidence="8 9">
    <name type="scientific">Corymbia citriodora subsp. variegata</name>
    <dbReference type="NCBI Taxonomy" id="360336"/>
    <lineage>
        <taxon>Eukaryota</taxon>
        <taxon>Viridiplantae</taxon>
        <taxon>Streptophyta</taxon>
        <taxon>Embryophyta</taxon>
        <taxon>Tracheophyta</taxon>
        <taxon>Spermatophyta</taxon>
        <taxon>Magnoliopsida</taxon>
        <taxon>eudicotyledons</taxon>
        <taxon>Gunneridae</taxon>
        <taxon>Pentapetalae</taxon>
        <taxon>rosids</taxon>
        <taxon>malvids</taxon>
        <taxon>Myrtales</taxon>
        <taxon>Myrtaceae</taxon>
        <taxon>Myrtoideae</taxon>
        <taxon>Eucalypteae</taxon>
        <taxon>Corymbia</taxon>
    </lineage>
</organism>
<feature type="region of interest" description="Disordered" evidence="6">
    <location>
        <begin position="1"/>
        <end position="23"/>
    </location>
</feature>
<feature type="active site" evidence="5">
    <location>
        <position position="177"/>
    </location>
</feature>
<dbReference type="CDD" id="cd22363">
    <property type="entry name" value="tRNA-intron_lyase_C"/>
    <property type="match status" value="1"/>
</dbReference>
<dbReference type="GO" id="GO:0000379">
    <property type="term" value="P:tRNA-type intron splice site recognition and cleavage"/>
    <property type="evidence" value="ECO:0007669"/>
    <property type="project" value="TreeGrafter"/>
</dbReference>
<evidence type="ECO:0000313" key="9">
    <source>
        <dbReference type="Proteomes" id="UP000806378"/>
    </source>
</evidence>
<dbReference type="SUPFAM" id="SSF53032">
    <property type="entry name" value="tRNA-intron endonuclease catalytic domain-like"/>
    <property type="match status" value="1"/>
</dbReference>
<evidence type="ECO:0000256" key="2">
    <source>
        <dbReference type="ARBA" id="ARBA00022694"/>
    </source>
</evidence>
<dbReference type="Proteomes" id="UP000806378">
    <property type="component" value="Unassembled WGS sequence"/>
</dbReference>
<gene>
    <name evidence="8" type="ORF">BT93_L5668</name>
</gene>
<evidence type="ECO:0000256" key="1">
    <source>
        <dbReference type="ARBA" id="ARBA00008078"/>
    </source>
</evidence>
<feature type="active site" evidence="5">
    <location>
        <position position="185"/>
    </location>
</feature>
<evidence type="ECO:0000313" key="8">
    <source>
        <dbReference type="EMBL" id="KAF7845996.1"/>
    </source>
</evidence>
<dbReference type="PANTHER" id="PTHR21227:SF0">
    <property type="entry name" value="TRNA-SPLICING ENDONUCLEASE SUBUNIT SEN2"/>
    <property type="match status" value="1"/>
</dbReference>
<dbReference type="AlphaFoldDB" id="A0A8T0CIQ5"/>
<evidence type="ECO:0000259" key="7">
    <source>
        <dbReference type="Pfam" id="PF01974"/>
    </source>
</evidence>
<accession>A0A8T0CIQ5</accession>
<name>A0A8T0CIQ5_CORYI</name>
<keyword evidence="3 4" id="KW-0456">Lyase</keyword>
<proteinExistence type="inferred from homology"/>
<protein>
    <recommendedName>
        <fullName evidence="4">tRNA-splicing endonuclease subunit Sen2</fullName>
        <ecNumber evidence="4">4.6.1.16</ecNumber>
    </recommendedName>
</protein>
<dbReference type="GO" id="GO:0005737">
    <property type="term" value="C:cytoplasm"/>
    <property type="evidence" value="ECO:0007669"/>
    <property type="project" value="TreeGrafter"/>
</dbReference>
<comment type="similarity">
    <text evidence="1 4">Belongs to the tRNA-intron endonuclease family.</text>
</comment>
<comment type="function">
    <text evidence="4">Constitutes one of the two catalytic subunit of the tRNA-splicing endonuclease complex, a complex responsible for identification and cleavage of the splice sites in pre-tRNA. It cleaves pre-tRNA at the 5'- and 3'-splice sites to release the intron. The products are an intron and two tRNA half-molecules bearing 2',3'-cyclic phosphate and 5'-OH termini. There are no conserved sequences at the splice sites, but the intron is invariably located at the same site in the gene, placing the splice sites an invariant distance from the constant structural features of the tRNA body.</text>
</comment>
<evidence type="ECO:0000256" key="6">
    <source>
        <dbReference type="SAM" id="MobiDB-lite"/>
    </source>
</evidence>
<dbReference type="NCBIfam" id="TIGR00324">
    <property type="entry name" value="endA"/>
    <property type="match status" value="1"/>
</dbReference>
<dbReference type="PIRSF" id="PIRSF011789">
    <property type="entry name" value="tRNA_splic_SEN2"/>
    <property type="match status" value="1"/>
</dbReference>
<dbReference type="PANTHER" id="PTHR21227">
    <property type="entry name" value="TRNA-SPLICING ENDONUCLEASE SUBUNIT SEN2"/>
    <property type="match status" value="1"/>
</dbReference>
<dbReference type="FunFam" id="3.40.1350.10:FF:000007">
    <property type="entry name" value="tRNA-splicing endonuclease subunit Sen2"/>
    <property type="match status" value="1"/>
</dbReference>
<dbReference type="GO" id="GO:0003676">
    <property type="term" value="F:nucleic acid binding"/>
    <property type="evidence" value="ECO:0007669"/>
    <property type="project" value="InterPro"/>
</dbReference>
<dbReference type="InterPro" id="IPR006677">
    <property type="entry name" value="tRNA_intron_Endonuc_cat-like"/>
</dbReference>
<dbReference type="InterPro" id="IPR016589">
    <property type="entry name" value="tRNA_splic_SEN2"/>
</dbReference>
<dbReference type="Pfam" id="PF01974">
    <property type="entry name" value="tRNA_int_endo"/>
    <property type="match status" value="1"/>
</dbReference>
<keyword evidence="9" id="KW-1185">Reference proteome</keyword>
<dbReference type="InterPro" id="IPR036167">
    <property type="entry name" value="tRNA_intron_Endo_cat-like_sf"/>
</dbReference>
<dbReference type="Gene3D" id="3.40.1350.10">
    <property type="match status" value="1"/>
</dbReference>
<dbReference type="Gramene" id="rna-gnl|WGS:JABURB|Cocit.L5668.1">
    <property type="protein sequence ID" value="cds-KAF7845996.1"/>
    <property type="gene ID" value="gene-BT93_L5668"/>
</dbReference>
<dbReference type="GO" id="GO:0000214">
    <property type="term" value="C:tRNA-intron endonuclease complex"/>
    <property type="evidence" value="ECO:0007669"/>
    <property type="project" value="UniProtKB-UniRule"/>
</dbReference>
<evidence type="ECO:0000256" key="4">
    <source>
        <dbReference type="PIRNR" id="PIRNR011789"/>
    </source>
</evidence>
<reference evidence="8" key="1">
    <citation type="submission" date="2020-05" db="EMBL/GenBank/DDBJ databases">
        <title>WGS assembly of Corymbia citriodora subspecies variegata.</title>
        <authorList>
            <person name="Barry K."/>
            <person name="Hundley H."/>
            <person name="Shu S."/>
            <person name="Jenkins J."/>
            <person name="Grimwood J."/>
            <person name="Baten A."/>
        </authorList>
    </citation>
    <scope>NUCLEOTIDE SEQUENCE</scope>
    <source>
        <strain evidence="8">CV2-018</strain>
    </source>
</reference>
<dbReference type="OrthoDB" id="10249562at2759"/>